<gene>
    <name evidence="1" type="ORF">C5O00_12695</name>
</gene>
<dbReference type="AlphaFoldDB" id="A0A2S0HZG6"/>
<dbReference type="OrthoDB" id="9821463at2"/>
<reference evidence="1 2" key="1">
    <citation type="submission" date="2018-02" db="EMBL/GenBank/DDBJ databases">
        <title>Genomic analysis of the strain RR4-38 isolated from a seawater recirculating aquaculture system.</title>
        <authorList>
            <person name="Kim Y.-S."/>
            <person name="Jang Y.H."/>
            <person name="Kim K.-H."/>
        </authorList>
    </citation>
    <scope>NUCLEOTIDE SEQUENCE [LARGE SCALE GENOMIC DNA]</scope>
    <source>
        <strain evidence="1 2">RR4-38</strain>
    </source>
</reference>
<evidence type="ECO:0000313" key="2">
    <source>
        <dbReference type="Proteomes" id="UP000238442"/>
    </source>
</evidence>
<organism evidence="1 2">
    <name type="scientific">Pukyongia salina</name>
    <dbReference type="NCBI Taxonomy" id="2094025"/>
    <lineage>
        <taxon>Bacteria</taxon>
        <taxon>Pseudomonadati</taxon>
        <taxon>Bacteroidota</taxon>
        <taxon>Flavobacteriia</taxon>
        <taxon>Flavobacteriales</taxon>
        <taxon>Flavobacteriaceae</taxon>
        <taxon>Pukyongia</taxon>
    </lineage>
</organism>
<sequence length="336" mass="37589">MYSNDIGKISSRTTRKKLIEISSTRGEALEKRINAINLLSVKKEVDPGSFFGKVLRDKKEDIVVKNNLVLKLGHRLKSVRTLENFLGKEYGKIDRSILQVLAYRGDAKSAEKITAYLNDNKGSSPEIRKAQFARMLISYRLNDNKATLPKSKPGAFENFRGIDSEVIKRQKLSSSKATEIINELDDAYKLVPLAVEKAQKLDCQGKTLTILLNKALVSNTFDFKKNGIVASITQDDYCPGGHFIKYHVLINKAGRSGDHWVHIINPNGQVLMEGPAIKRKDDFSFQVKALKRAGSTPVLFDATFDLNTTEINVKEARSGIGLRKSSVIQLSSRYKD</sequence>
<dbReference type="EMBL" id="CP027062">
    <property type="protein sequence ID" value="AVI51964.1"/>
    <property type="molecule type" value="Genomic_DNA"/>
</dbReference>
<proteinExistence type="predicted"/>
<dbReference type="RefSeq" id="WP_105217204.1">
    <property type="nucleotide sequence ID" value="NZ_CP027062.1"/>
</dbReference>
<accession>A0A2S0HZG6</accession>
<name>A0A2S0HZG6_9FLAO</name>
<protein>
    <submittedName>
        <fullName evidence="1">Uncharacterized protein</fullName>
    </submittedName>
</protein>
<dbReference type="Proteomes" id="UP000238442">
    <property type="component" value="Chromosome"/>
</dbReference>
<dbReference type="KEGG" id="aue:C5O00_12695"/>
<keyword evidence="2" id="KW-1185">Reference proteome</keyword>
<evidence type="ECO:0000313" key="1">
    <source>
        <dbReference type="EMBL" id="AVI51964.1"/>
    </source>
</evidence>